<sequence>MHPIALIEAEMKNAGSEAQFPIELFFAVAPCLGRSNYEFRDPGIARIVGSTCLIRAIYGYTV</sequence>
<comment type="caution">
    <text evidence="1">The sequence shown here is derived from an EMBL/GenBank/DDBJ whole genome shotgun (WGS) entry which is preliminary data.</text>
</comment>
<keyword evidence="2" id="KW-1185">Reference proteome</keyword>
<accession>A0ABP9EDH8</accession>
<reference evidence="2" key="1">
    <citation type="journal article" date="2019" name="Int. J. Syst. Evol. Microbiol.">
        <title>The Global Catalogue of Microorganisms (GCM) 10K type strain sequencing project: providing services to taxonomists for standard genome sequencing and annotation.</title>
        <authorList>
            <consortium name="The Broad Institute Genomics Platform"/>
            <consortium name="The Broad Institute Genome Sequencing Center for Infectious Disease"/>
            <person name="Wu L."/>
            <person name="Ma J."/>
        </authorList>
    </citation>
    <scope>NUCLEOTIDE SEQUENCE [LARGE SCALE GENOMIC DNA]</scope>
    <source>
        <strain evidence="2">JCM 18401</strain>
    </source>
</reference>
<organism evidence="1 2">
    <name type="scientific">Ferrimonas pelagia</name>
    <dbReference type="NCBI Taxonomy" id="1177826"/>
    <lineage>
        <taxon>Bacteria</taxon>
        <taxon>Pseudomonadati</taxon>
        <taxon>Pseudomonadota</taxon>
        <taxon>Gammaproteobacteria</taxon>
        <taxon>Alteromonadales</taxon>
        <taxon>Ferrimonadaceae</taxon>
        <taxon>Ferrimonas</taxon>
    </lineage>
</organism>
<gene>
    <name evidence="1" type="ORF">GCM10023333_03000</name>
</gene>
<dbReference type="Proteomes" id="UP001499988">
    <property type="component" value="Unassembled WGS sequence"/>
</dbReference>
<dbReference type="EMBL" id="BAABJZ010000004">
    <property type="protein sequence ID" value="GAA4873536.1"/>
    <property type="molecule type" value="Genomic_DNA"/>
</dbReference>
<proteinExistence type="predicted"/>
<evidence type="ECO:0000313" key="1">
    <source>
        <dbReference type="EMBL" id="GAA4873536.1"/>
    </source>
</evidence>
<name>A0ABP9EDH8_9GAMM</name>
<protein>
    <submittedName>
        <fullName evidence="1">Uncharacterized protein</fullName>
    </submittedName>
</protein>
<evidence type="ECO:0000313" key="2">
    <source>
        <dbReference type="Proteomes" id="UP001499988"/>
    </source>
</evidence>